<gene>
    <name evidence="4" type="ORF">HYALB_00010953</name>
</gene>
<dbReference type="Gene3D" id="3.20.20.80">
    <property type="entry name" value="Glycosidases"/>
    <property type="match status" value="1"/>
</dbReference>
<reference evidence="4" key="1">
    <citation type="submission" date="2021-07" db="EMBL/GenBank/DDBJ databases">
        <authorList>
            <person name="Durling M."/>
        </authorList>
    </citation>
    <scope>NUCLEOTIDE SEQUENCE</scope>
</reference>
<feature type="chain" id="PRO_5040514084" description="DUF4038 domain-containing protein" evidence="1">
    <location>
        <begin position="23"/>
        <end position="493"/>
    </location>
</feature>
<evidence type="ECO:0000256" key="1">
    <source>
        <dbReference type="SAM" id="SignalP"/>
    </source>
</evidence>
<dbReference type="AlphaFoldDB" id="A0A9N9LSX1"/>
<sequence>MPFFSRLSLSILTLIFTTKASSWQMPAEYPIQASPNGRHFVTSTGEPFFWQADTAWVMFHRLKLTEVQKYRDDRAAKGFNMLLAVAVNQFGKVDQDPNRAGDLPLLNRDPTKPNEPYWTHVDEVVQMAWERGIRIAMFPSWGNYIHDNVDNPKSINASNARAFGTWIGKRYPGLPKMLVADTNPYWTNKSAVSNNYKLGGRHETLRYTDYSAVYDELAAGLIEGEESKAMITIHCTNQWFEGGTIALASAFFGDRKWLTFDTSQSGHASYPPNPPIPWWNAARGYEPVELMYASTNPRPVLDNGAKYENRYDNSKPVNPYGNASDVVLMLSEVFSGAAGLTYGADNVMQFYIPDLFEPANSGPARSWAEDIHLPGSSQMQYIKKVILNRPSPLDRVPDQSIIVGDSGTDAKHVTAIRDGNGRWLMVYTPTRKAFTIDTSSLGEGSVESSWYDPLTGICQVFEWQRRLGNVTFTPPLNGMHSDWVLVLETKNNA</sequence>
<name>A0A9N9LSX1_9HELO</name>
<dbReference type="InterPro" id="IPR017853">
    <property type="entry name" value="GH"/>
</dbReference>
<evidence type="ECO:0000313" key="4">
    <source>
        <dbReference type="EMBL" id="CAG8976971.1"/>
    </source>
</evidence>
<keyword evidence="1" id="KW-0732">Signal</keyword>
<comment type="caution">
    <text evidence="4">The sequence shown here is derived from an EMBL/GenBank/DDBJ whole genome shotgun (WGS) entry which is preliminary data.</text>
</comment>
<dbReference type="EMBL" id="CAJVRM010000198">
    <property type="protein sequence ID" value="CAG8976971.1"/>
    <property type="molecule type" value="Genomic_DNA"/>
</dbReference>
<evidence type="ECO:0000259" key="3">
    <source>
        <dbReference type="Pfam" id="PF13204"/>
    </source>
</evidence>
<keyword evidence="5" id="KW-1185">Reference proteome</keyword>
<dbReference type="Proteomes" id="UP000701801">
    <property type="component" value="Unassembled WGS sequence"/>
</dbReference>
<feature type="domain" description="Apiosidase-like catalytic" evidence="3">
    <location>
        <begin position="34"/>
        <end position="390"/>
    </location>
</feature>
<protein>
    <recommendedName>
        <fullName evidence="6">DUF4038 domain-containing protein</fullName>
    </recommendedName>
</protein>
<feature type="signal peptide" evidence="1">
    <location>
        <begin position="1"/>
        <end position="22"/>
    </location>
</feature>
<evidence type="ECO:0008006" key="6">
    <source>
        <dbReference type="Google" id="ProtNLM"/>
    </source>
</evidence>
<dbReference type="OrthoDB" id="3510519at2759"/>
<evidence type="ECO:0000313" key="5">
    <source>
        <dbReference type="Proteomes" id="UP000701801"/>
    </source>
</evidence>
<dbReference type="SUPFAM" id="SSF51445">
    <property type="entry name" value="(Trans)glycosidases"/>
    <property type="match status" value="1"/>
</dbReference>
<accession>A0A9N9LSX1</accession>
<dbReference type="Pfam" id="PF12904">
    <property type="entry name" value="Collagen_bind_2"/>
    <property type="match status" value="1"/>
</dbReference>
<dbReference type="PANTHER" id="PTHR37836:SF2">
    <property type="entry name" value="DUF4038 DOMAIN-CONTAINING PROTEIN"/>
    <property type="match status" value="1"/>
</dbReference>
<dbReference type="InterPro" id="IPR025277">
    <property type="entry name" value="Apiosidase-like_cat_dom"/>
</dbReference>
<dbReference type="PANTHER" id="PTHR37836">
    <property type="entry name" value="LMO1036 PROTEIN"/>
    <property type="match status" value="1"/>
</dbReference>
<organism evidence="4 5">
    <name type="scientific">Hymenoscyphus albidus</name>
    <dbReference type="NCBI Taxonomy" id="595503"/>
    <lineage>
        <taxon>Eukaryota</taxon>
        <taxon>Fungi</taxon>
        <taxon>Dikarya</taxon>
        <taxon>Ascomycota</taxon>
        <taxon>Pezizomycotina</taxon>
        <taxon>Leotiomycetes</taxon>
        <taxon>Helotiales</taxon>
        <taxon>Helotiaceae</taxon>
        <taxon>Hymenoscyphus</taxon>
    </lineage>
</organism>
<feature type="domain" description="Putative collagen-binding" evidence="2">
    <location>
        <begin position="396"/>
        <end position="488"/>
    </location>
</feature>
<evidence type="ECO:0000259" key="2">
    <source>
        <dbReference type="Pfam" id="PF12904"/>
    </source>
</evidence>
<dbReference type="Pfam" id="PF13204">
    <property type="entry name" value="Apiosidase"/>
    <property type="match status" value="1"/>
</dbReference>
<proteinExistence type="predicted"/>
<dbReference type="InterPro" id="IPR024749">
    <property type="entry name" value="Collagen-bd_put"/>
</dbReference>